<keyword evidence="1" id="KW-0732">Signal</keyword>
<dbReference type="Proteomes" id="UP000649739">
    <property type="component" value="Unassembled WGS sequence"/>
</dbReference>
<comment type="caution">
    <text evidence="3">The sequence shown here is derived from an EMBL/GenBank/DDBJ whole genome shotgun (WGS) entry which is preliminary data.</text>
</comment>
<reference evidence="3" key="1">
    <citation type="journal article" date="2014" name="Int. J. Syst. Evol. Microbiol.">
        <title>Complete genome sequence of Corynebacterium casei LMG S-19264T (=DSM 44701T), isolated from a smear-ripened cheese.</title>
        <authorList>
            <consortium name="US DOE Joint Genome Institute (JGI-PGF)"/>
            <person name="Walter F."/>
            <person name="Albersmeier A."/>
            <person name="Kalinowski J."/>
            <person name="Ruckert C."/>
        </authorList>
    </citation>
    <scope>NUCLEOTIDE SEQUENCE</scope>
    <source>
        <strain evidence="3">JCM 3090</strain>
    </source>
</reference>
<dbReference type="GO" id="GO:0005975">
    <property type="term" value="P:carbohydrate metabolic process"/>
    <property type="evidence" value="ECO:0007669"/>
    <property type="project" value="UniProtKB-ARBA"/>
</dbReference>
<dbReference type="SMART" id="SM00429">
    <property type="entry name" value="IPT"/>
    <property type="match status" value="1"/>
</dbReference>
<feature type="domain" description="IPT/TIG" evidence="2">
    <location>
        <begin position="168"/>
        <end position="255"/>
    </location>
</feature>
<reference evidence="3" key="2">
    <citation type="submission" date="2020-09" db="EMBL/GenBank/DDBJ databases">
        <authorList>
            <person name="Sun Q."/>
            <person name="Ohkuma M."/>
        </authorList>
    </citation>
    <scope>NUCLEOTIDE SEQUENCE</scope>
    <source>
        <strain evidence="3">JCM 3090</strain>
    </source>
</reference>
<dbReference type="Gene3D" id="2.60.40.10">
    <property type="entry name" value="Immunoglobulins"/>
    <property type="match status" value="1"/>
</dbReference>
<sequence>MHMVHSRSLRRPHAWLVAAAATALAVSVGTPALAATVPMTLSAVSGPSQGGNTLTGTTATSVFNSSTAVEFQYVGTGTAAACSATYLAPAAVVVGGSPPVQTAGVLAVPAANVRVLSGTKIAITVPSSVALAGGQVTAKYNVCAYAGTTTGVSGSPIVANAAYTIAAKPTIVSISPSTGPALGGKTVTISGTNFPTAAGALTANIGGTPLTGISVAANGNSFTAMLPAKTAGGPYALSITTAGGTVIRPSAFTYTNGIVAVPNTGPNTASTDVDIQGVGFANLDFTATSGSTPSSNKGHVYLVDGAYDPTDNSGNKTLGPLTECTNVLIVSDNEVICTMNPQVSLTAAGAYASIAARTVADGATTNASTTLTSATANFTSADVGMSLAVASNTQVPAGTTITAVNSATSVTLSAAATATATGVSTTIGPRQAPSVTTVNGNTAITSAGSQFTAADVGRLITGTGIPAGTTIAAYTSATAVTLSQAATAGGTVTLTVANPVAVPIGAYTLTVVSNGAVDVQAGGANEDTAYTQSIISSGATFTVADY</sequence>
<feature type="chain" id="PRO_5035185547" description="IPT/TIG domain-containing protein" evidence="1">
    <location>
        <begin position="35"/>
        <end position="546"/>
    </location>
</feature>
<evidence type="ECO:0000313" key="3">
    <source>
        <dbReference type="EMBL" id="GGJ94739.1"/>
    </source>
</evidence>
<proteinExistence type="predicted"/>
<dbReference type="SUPFAM" id="SSF81296">
    <property type="entry name" value="E set domains"/>
    <property type="match status" value="1"/>
</dbReference>
<dbReference type="InterPro" id="IPR013783">
    <property type="entry name" value="Ig-like_fold"/>
</dbReference>
<evidence type="ECO:0000313" key="4">
    <source>
        <dbReference type="Proteomes" id="UP000649739"/>
    </source>
</evidence>
<gene>
    <name evidence="3" type="ORF">GCM10010123_25680</name>
</gene>
<dbReference type="Pfam" id="PF01833">
    <property type="entry name" value="TIG"/>
    <property type="match status" value="1"/>
</dbReference>
<dbReference type="AlphaFoldDB" id="A0A8J3F9X1"/>
<dbReference type="InterPro" id="IPR002909">
    <property type="entry name" value="IPT_dom"/>
</dbReference>
<evidence type="ECO:0000256" key="1">
    <source>
        <dbReference type="SAM" id="SignalP"/>
    </source>
</evidence>
<dbReference type="InterPro" id="IPR014756">
    <property type="entry name" value="Ig_E-set"/>
</dbReference>
<protein>
    <recommendedName>
        <fullName evidence="2">IPT/TIG domain-containing protein</fullName>
    </recommendedName>
</protein>
<dbReference type="EMBL" id="BMQB01000005">
    <property type="protein sequence ID" value="GGJ94739.1"/>
    <property type="molecule type" value="Genomic_DNA"/>
</dbReference>
<keyword evidence="4" id="KW-1185">Reference proteome</keyword>
<evidence type="ECO:0000259" key="2">
    <source>
        <dbReference type="SMART" id="SM00429"/>
    </source>
</evidence>
<accession>A0A8J3F9X1</accession>
<organism evidence="3 4">
    <name type="scientific">Pilimelia anulata</name>
    <dbReference type="NCBI Taxonomy" id="53371"/>
    <lineage>
        <taxon>Bacteria</taxon>
        <taxon>Bacillati</taxon>
        <taxon>Actinomycetota</taxon>
        <taxon>Actinomycetes</taxon>
        <taxon>Micromonosporales</taxon>
        <taxon>Micromonosporaceae</taxon>
        <taxon>Pilimelia</taxon>
    </lineage>
</organism>
<dbReference type="CDD" id="cd00603">
    <property type="entry name" value="IPT_PCSR"/>
    <property type="match status" value="1"/>
</dbReference>
<feature type="signal peptide" evidence="1">
    <location>
        <begin position="1"/>
        <end position="34"/>
    </location>
</feature>
<name>A0A8J3F9X1_9ACTN</name>